<keyword evidence="2" id="KW-0479">Metal-binding</keyword>
<comment type="caution">
    <text evidence="3">The sequence shown here is derived from an EMBL/GenBank/DDBJ whole genome shotgun (WGS) entry which is preliminary data.</text>
</comment>
<dbReference type="PRINTS" id="PR00385">
    <property type="entry name" value="P450"/>
</dbReference>
<evidence type="ECO:0000256" key="1">
    <source>
        <dbReference type="ARBA" id="ARBA00010617"/>
    </source>
</evidence>
<accession>A0ABQ4EWJ4</accession>
<dbReference type="PRINTS" id="PR00359">
    <property type="entry name" value="BP450"/>
</dbReference>
<evidence type="ECO:0000313" key="4">
    <source>
        <dbReference type="Proteomes" id="UP000621500"/>
    </source>
</evidence>
<dbReference type="PANTHER" id="PTHR46696:SF6">
    <property type="entry name" value="P450, PUTATIVE (EUROFUNG)-RELATED"/>
    <property type="match status" value="1"/>
</dbReference>
<dbReference type="EMBL" id="BONX01000039">
    <property type="protein sequence ID" value="GIG99044.1"/>
    <property type="molecule type" value="Genomic_DNA"/>
</dbReference>
<organism evidence="3 4">
    <name type="scientific">Plantactinospora mayteni</name>
    <dbReference type="NCBI Taxonomy" id="566021"/>
    <lineage>
        <taxon>Bacteria</taxon>
        <taxon>Bacillati</taxon>
        <taxon>Actinomycetota</taxon>
        <taxon>Actinomycetes</taxon>
        <taxon>Micromonosporales</taxon>
        <taxon>Micromonosporaceae</taxon>
        <taxon>Plantactinospora</taxon>
    </lineage>
</organism>
<dbReference type="Gene3D" id="1.10.630.10">
    <property type="entry name" value="Cytochrome P450"/>
    <property type="match status" value="1"/>
</dbReference>
<dbReference type="InterPro" id="IPR036396">
    <property type="entry name" value="Cyt_P450_sf"/>
</dbReference>
<proteinExistence type="inferred from homology"/>
<evidence type="ECO:0008006" key="5">
    <source>
        <dbReference type="Google" id="ProtNLM"/>
    </source>
</evidence>
<dbReference type="InterPro" id="IPR001128">
    <property type="entry name" value="Cyt_P450"/>
</dbReference>
<keyword evidence="2" id="KW-0349">Heme</keyword>
<dbReference type="InterPro" id="IPR017972">
    <property type="entry name" value="Cyt_P450_CS"/>
</dbReference>
<dbReference type="Pfam" id="PF00067">
    <property type="entry name" value="p450"/>
    <property type="match status" value="1"/>
</dbReference>
<keyword evidence="2" id="KW-0560">Oxidoreductase</keyword>
<name>A0ABQ4EWJ4_9ACTN</name>
<dbReference type="Proteomes" id="UP000621500">
    <property type="component" value="Unassembled WGS sequence"/>
</dbReference>
<evidence type="ECO:0000313" key="3">
    <source>
        <dbReference type="EMBL" id="GIG99044.1"/>
    </source>
</evidence>
<protein>
    <recommendedName>
        <fullName evidence="5">Cytochrome P450</fullName>
    </recommendedName>
</protein>
<keyword evidence="2" id="KW-0408">Iron</keyword>
<keyword evidence="4" id="KW-1185">Reference proteome</keyword>
<reference evidence="3 4" key="1">
    <citation type="submission" date="2021-01" db="EMBL/GenBank/DDBJ databases">
        <title>Whole genome shotgun sequence of Plantactinospora mayteni NBRC 109088.</title>
        <authorList>
            <person name="Komaki H."/>
            <person name="Tamura T."/>
        </authorList>
    </citation>
    <scope>NUCLEOTIDE SEQUENCE [LARGE SCALE GENOMIC DNA]</scope>
    <source>
        <strain evidence="3 4">NBRC 109088</strain>
    </source>
</reference>
<dbReference type="PANTHER" id="PTHR46696">
    <property type="entry name" value="P450, PUTATIVE (EUROFUNG)-RELATED"/>
    <property type="match status" value="1"/>
</dbReference>
<dbReference type="InterPro" id="IPR002397">
    <property type="entry name" value="Cyt_P450_B"/>
</dbReference>
<comment type="similarity">
    <text evidence="1 2">Belongs to the cytochrome P450 family.</text>
</comment>
<dbReference type="SUPFAM" id="SSF48264">
    <property type="entry name" value="Cytochrome P450"/>
    <property type="match status" value="1"/>
</dbReference>
<dbReference type="PROSITE" id="PS00086">
    <property type="entry name" value="CYTOCHROME_P450"/>
    <property type="match status" value="1"/>
</dbReference>
<gene>
    <name evidence="3" type="ORF">Pma05_56170</name>
</gene>
<evidence type="ECO:0000256" key="2">
    <source>
        <dbReference type="RuleBase" id="RU000461"/>
    </source>
</evidence>
<sequence>MSLGVTGQLIPGGRTIATGALPSEPYDSAPSVGQEAAMELSPFAGTYLTDPAAVWRDLLDRPESVHYAEDLGMWLISRHEHVRQAFGDADSFGNALTLAPVYEMCPEALAIVMRLDVPPTTAAADSPVHTRTRRALRATFANTGPRVAAQYGPMVRRRVDELVGTITARRGEVVDLIPEFTALLPLLVVLDILGVPDRDTARIRQWADGQIALVWGQPDPAEQVRLAQGLLDFWHYCQDLVGRRAEGDLDGDDFISRALRYRDGDDEVLTVDEVASMAFNLLVAGHETTAGLLAHGLEQALSVPGRWERIADDPASVPAFLEEALRFGPAIDGWLRVTLRPVTIGGVTIPAGQRCLLLIGAANRDPATFTGPDRFDPDRGDVKDHLSFGYGPHFCIGAALARLEARIALGRLAEAIPGLRLVPGHVSAYKPNVAFRAHRALPALVDITSAPRERLEDPPGTITARAA</sequence>
<keyword evidence="2" id="KW-0503">Monooxygenase</keyword>